<dbReference type="AlphaFoldDB" id="A0A8H4WMN0"/>
<protein>
    <recommendedName>
        <fullName evidence="4">pyridoxal 5'-phosphate synthase</fullName>
        <ecNumber evidence="4">1.4.3.5</ecNumber>
    </recommendedName>
</protein>
<dbReference type="NCBIfam" id="NF004231">
    <property type="entry name" value="PRK05679.1"/>
    <property type="match status" value="1"/>
</dbReference>
<dbReference type="Gene3D" id="2.30.110.10">
    <property type="entry name" value="Electron Transport, Fmn-binding Protein, Chain A"/>
    <property type="match status" value="1"/>
</dbReference>
<feature type="domain" description="Pyridoxamine 5'-phosphate oxidase N-terminal" evidence="8">
    <location>
        <begin position="43"/>
        <end position="159"/>
    </location>
</feature>
<dbReference type="EC" id="1.4.3.5" evidence="4"/>
<name>A0A8H4WMN0_9HYPO</name>
<keyword evidence="6" id="KW-0288">FMN</keyword>
<comment type="cofactor">
    <cofactor evidence="1">
        <name>FMN</name>
        <dbReference type="ChEBI" id="CHEBI:58210"/>
    </cofactor>
</comment>
<evidence type="ECO:0000256" key="1">
    <source>
        <dbReference type="ARBA" id="ARBA00001917"/>
    </source>
</evidence>
<dbReference type="GO" id="GO:0010181">
    <property type="term" value="F:FMN binding"/>
    <property type="evidence" value="ECO:0007669"/>
    <property type="project" value="InterPro"/>
</dbReference>
<keyword evidence="11" id="KW-1185">Reference proteome</keyword>
<evidence type="ECO:0000259" key="8">
    <source>
        <dbReference type="Pfam" id="PF01243"/>
    </source>
</evidence>
<dbReference type="UniPathway" id="UPA01068">
    <property type="reaction ID" value="UER00304"/>
</dbReference>
<organism evidence="10 11">
    <name type="scientific">Fusarium sarcochroum</name>
    <dbReference type="NCBI Taxonomy" id="1208366"/>
    <lineage>
        <taxon>Eukaryota</taxon>
        <taxon>Fungi</taxon>
        <taxon>Dikarya</taxon>
        <taxon>Ascomycota</taxon>
        <taxon>Pezizomycotina</taxon>
        <taxon>Sordariomycetes</taxon>
        <taxon>Hypocreomycetidae</taxon>
        <taxon>Hypocreales</taxon>
        <taxon>Nectriaceae</taxon>
        <taxon>Fusarium</taxon>
        <taxon>Fusarium lateritium species complex</taxon>
    </lineage>
</organism>
<dbReference type="GO" id="GO:0004733">
    <property type="term" value="F:pyridoxamine phosphate oxidase activity"/>
    <property type="evidence" value="ECO:0007669"/>
    <property type="project" value="UniProtKB-EC"/>
</dbReference>
<dbReference type="Proteomes" id="UP000622797">
    <property type="component" value="Unassembled WGS sequence"/>
</dbReference>
<dbReference type="PANTHER" id="PTHR10851:SF0">
    <property type="entry name" value="PYRIDOXINE-5'-PHOSPHATE OXIDASE"/>
    <property type="match status" value="1"/>
</dbReference>
<keyword evidence="5" id="KW-0285">Flavoprotein</keyword>
<evidence type="ECO:0000313" key="11">
    <source>
        <dbReference type="Proteomes" id="UP000622797"/>
    </source>
</evidence>
<evidence type="ECO:0000256" key="2">
    <source>
        <dbReference type="ARBA" id="ARBA00004738"/>
    </source>
</evidence>
<dbReference type="InterPro" id="IPR012349">
    <property type="entry name" value="Split_barrel_FMN-bd"/>
</dbReference>
<evidence type="ECO:0000256" key="7">
    <source>
        <dbReference type="ARBA" id="ARBA00023002"/>
    </source>
</evidence>
<evidence type="ECO:0000256" key="4">
    <source>
        <dbReference type="ARBA" id="ARBA00012801"/>
    </source>
</evidence>
<dbReference type="EMBL" id="JABEXW010001615">
    <property type="protein sequence ID" value="KAF4943261.1"/>
    <property type="molecule type" value="Genomic_DNA"/>
</dbReference>
<keyword evidence="7" id="KW-0560">Oxidoreductase</keyword>
<dbReference type="PANTHER" id="PTHR10851">
    <property type="entry name" value="PYRIDOXINE-5-PHOSPHATE OXIDASE"/>
    <property type="match status" value="1"/>
</dbReference>
<accession>A0A8H4WMN0</accession>
<gene>
    <name evidence="10" type="ORF">FSARC_14975</name>
</gene>
<evidence type="ECO:0000256" key="3">
    <source>
        <dbReference type="ARBA" id="ARBA00005037"/>
    </source>
</evidence>
<dbReference type="InterPro" id="IPR000659">
    <property type="entry name" value="Pyridox_Oxase"/>
</dbReference>
<dbReference type="Pfam" id="PF01243">
    <property type="entry name" value="PNPOx_N"/>
    <property type="match status" value="1"/>
</dbReference>
<evidence type="ECO:0000313" key="10">
    <source>
        <dbReference type="EMBL" id="KAF4943261.1"/>
    </source>
</evidence>
<dbReference type="SUPFAM" id="SSF50475">
    <property type="entry name" value="FMN-binding split barrel"/>
    <property type="match status" value="1"/>
</dbReference>
<sequence>MSISQNDTLRSQLRNLKVLEGPLETCNFDSFPATPQEAFSKWLQEAIAAGVKEPHALTLSTVDEHGWPDARVLILKNVDHRGWHFAVKGNSPKGRQLQGNAYAALTFHWPEQGRQVRIRGKATKLPEDECKRDFSERPLSSKIAALSSKQSQVLGNADQVQNAMVAARHTLEDDRDFILLDWKVYALDPTLVEFWQGADDRLHQRIQYTIQSTGEEWEKDLLWP</sequence>
<dbReference type="PIRSF" id="PIRSF000190">
    <property type="entry name" value="Pyd_amn-ph_oxd"/>
    <property type="match status" value="1"/>
</dbReference>
<evidence type="ECO:0000256" key="5">
    <source>
        <dbReference type="ARBA" id="ARBA00022630"/>
    </source>
</evidence>
<evidence type="ECO:0000259" key="9">
    <source>
        <dbReference type="Pfam" id="PF10590"/>
    </source>
</evidence>
<evidence type="ECO:0000256" key="6">
    <source>
        <dbReference type="ARBA" id="ARBA00022643"/>
    </source>
</evidence>
<proteinExistence type="predicted"/>
<reference evidence="10" key="2">
    <citation type="submission" date="2020-05" db="EMBL/GenBank/DDBJ databases">
        <authorList>
            <person name="Kim H.-S."/>
            <person name="Proctor R.H."/>
            <person name="Brown D.W."/>
        </authorList>
    </citation>
    <scope>NUCLEOTIDE SEQUENCE</scope>
    <source>
        <strain evidence="10">NRRL 20472</strain>
    </source>
</reference>
<comment type="pathway">
    <text evidence="3">Cofactor metabolism; pyridoxal 5'-phosphate salvage; pyridoxal 5'-phosphate from pyridoxine 5'-phosphate: step 1/1.</text>
</comment>
<feature type="domain" description="Pyridoxine 5'-phosphate oxidase dimerisation C-terminal" evidence="9">
    <location>
        <begin position="182"/>
        <end position="224"/>
    </location>
</feature>
<reference evidence="10" key="1">
    <citation type="journal article" date="2020" name="BMC Genomics">
        <title>Correction to: Identification and distribution of gene clusters required for synthesis of sphingolipid metabolism inhibitors in diverse species of the filamentous fungus Fusarium.</title>
        <authorList>
            <person name="Kim H.S."/>
            <person name="Lohmar J.M."/>
            <person name="Busman M."/>
            <person name="Brown D.W."/>
            <person name="Naumann T.A."/>
            <person name="Divon H.H."/>
            <person name="Lysoe E."/>
            <person name="Uhlig S."/>
            <person name="Proctor R.H."/>
        </authorList>
    </citation>
    <scope>NUCLEOTIDE SEQUENCE</scope>
    <source>
        <strain evidence="10">NRRL 20472</strain>
    </source>
</reference>
<comment type="caution">
    <text evidence="10">The sequence shown here is derived from an EMBL/GenBank/DDBJ whole genome shotgun (WGS) entry which is preliminary data.</text>
</comment>
<dbReference type="InterPro" id="IPR019576">
    <property type="entry name" value="Pyridoxamine_oxidase_dimer_C"/>
</dbReference>
<dbReference type="GO" id="GO:0008615">
    <property type="term" value="P:pyridoxine biosynthetic process"/>
    <property type="evidence" value="ECO:0007669"/>
    <property type="project" value="InterPro"/>
</dbReference>
<dbReference type="Pfam" id="PF10590">
    <property type="entry name" value="PNP_phzG_C"/>
    <property type="match status" value="1"/>
</dbReference>
<dbReference type="OrthoDB" id="303614at2759"/>
<comment type="pathway">
    <text evidence="2">Cofactor metabolism; pyridoxal 5'-phosphate salvage; pyridoxal 5'-phosphate from pyridoxamine 5'-phosphate: step 1/1.</text>
</comment>
<dbReference type="InterPro" id="IPR011576">
    <property type="entry name" value="Pyridox_Oxase_N"/>
</dbReference>